<gene>
    <name evidence="2" type="ORF">PEV8663_00858</name>
</gene>
<proteinExistence type="predicted"/>
<evidence type="ECO:0000256" key="1">
    <source>
        <dbReference type="SAM" id="Phobius"/>
    </source>
</evidence>
<evidence type="ECO:0000313" key="2">
    <source>
        <dbReference type="EMBL" id="SMX36588.1"/>
    </source>
</evidence>
<keyword evidence="1" id="KW-0472">Membrane</keyword>
<keyword evidence="3" id="KW-1185">Reference proteome</keyword>
<organism evidence="2 3">
    <name type="scientific">Pelagimonas varians</name>
    <dbReference type="NCBI Taxonomy" id="696760"/>
    <lineage>
        <taxon>Bacteria</taxon>
        <taxon>Pseudomonadati</taxon>
        <taxon>Pseudomonadota</taxon>
        <taxon>Alphaproteobacteria</taxon>
        <taxon>Rhodobacterales</taxon>
        <taxon>Roseobacteraceae</taxon>
        <taxon>Pelagimonas</taxon>
    </lineage>
</organism>
<dbReference type="EMBL" id="FXYH01000002">
    <property type="protein sequence ID" value="SMX36588.1"/>
    <property type="molecule type" value="Genomic_DNA"/>
</dbReference>
<keyword evidence="1" id="KW-0812">Transmembrane</keyword>
<dbReference type="AlphaFoldDB" id="A0A238K0Z8"/>
<feature type="transmembrane region" description="Helical" evidence="1">
    <location>
        <begin position="6"/>
        <end position="24"/>
    </location>
</feature>
<sequence>MFRSVGLFRIIIVAIALGWAGYKIGPEIWPDRRFTTLGEDILVGSKAEAAHKLVARYRFKLAEFDGVQWLQGGQPIKQASAHFPKNLASVQACEEEACRYFMATKIQAPFVAAGLIKHAYRFYWAEADGEIAKLIVTHDLWRM</sequence>
<evidence type="ECO:0000313" key="3">
    <source>
        <dbReference type="Proteomes" id="UP000220836"/>
    </source>
</evidence>
<name>A0A238K0Z8_9RHOB</name>
<accession>A0A238K0Z8</accession>
<dbReference type="OrthoDB" id="10009361at2"/>
<protein>
    <submittedName>
        <fullName evidence="2">Uncharacterized protein</fullName>
    </submittedName>
</protein>
<dbReference type="Proteomes" id="UP000220836">
    <property type="component" value="Unassembled WGS sequence"/>
</dbReference>
<reference evidence="2 3" key="1">
    <citation type="submission" date="2017-05" db="EMBL/GenBank/DDBJ databases">
        <authorList>
            <person name="Song R."/>
            <person name="Chenine A.L."/>
            <person name="Ruprecht R.M."/>
        </authorList>
    </citation>
    <scope>NUCLEOTIDE SEQUENCE [LARGE SCALE GENOMIC DNA]</scope>
    <source>
        <strain evidence="2 3">CECT 8663</strain>
    </source>
</reference>
<dbReference type="RefSeq" id="WP_097803374.1">
    <property type="nucleotide sequence ID" value="NZ_FXYH01000002.1"/>
</dbReference>
<keyword evidence="1" id="KW-1133">Transmembrane helix</keyword>